<keyword evidence="5 8" id="KW-0812">Transmembrane</keyword>
<dbReference type="AlphaFoldDB" id="A0A6N7XWE0"/>
<feature type="transmembrane region" description="Helical" evidence="8">
    <location>
        <begin position="78"/>
        <end position="96"/>
    </location>
</feature>
<feature type="transmembrane region" description="Helical" evidence="8">
    <location>
        <begin position="339"/>
        <end position="360"/>
    </location>
</feature>
<comment type="caution">
    <text evidence="9">The sequence shown here is derived from an EMBL/GenBank/DDBJ whole genome shotgun (WGS) entry which is preliminary data.</text>
</comment>
<gene>
    <name evidence="9" type="ORF">FYJ83_03835</name>
</gene>
<evidence type="ECO:0000256" key="5">
    <source>
        <dbReference type="ARBA" id="ARBA00022692"/>
    </source>
</evidence>
<feature type="transmembrane region" description="Helical" evidence="8">
    <location>
        <begin position="12"/>
        <end position="28"/>
    </location>
</feature>
<dbReference type="PANTHER" id="PTHR34975">
    <property type="entry name" value="SPORE GERMINATION PROTEIN A2"/>
    <property type="match status" value="1"/>
</dbReference>
<evidence type="ECO:0000313" key="10">
    <source>
        <dbReference type="Proteomes" id="UP000469523"/>
    </source>
</evidence>
<evidence type="ECO:0000256" key="2">
    <source>
        <dbReference type="ARBA" id="ARBA00007998"/>
    </source>
</evidence>
<dbReference type="Proteomes" id="UP000469523">
    <property type="component" value="Unassembled WGS sequence"/>
</dbReference>
<feature type="transmembrane region" description="Helical" evidence="8">
    <location>
        <begin position="306"/>
        <end position="324"/>
    </location>
</feature>
<dbReference type="Pfam" id="PF03845">
    <property type="entry name" value="Spore_permease"/>
    <property type="match status" value="1"/>
</dbReference>
<dbReference type="NCBIfam" id="TIGR00912">
    <property type="entry name" value="2A0309"/>
    <property type="match status" value="1"/>
</dbReference>
<sequence>MRETNEISSVQIRGLIVSTVIGVGILSLPNKMAIAIGNDGWIPIILGGIFSIINVFIINKIFQIYPNKDFFEIGREALGKWVFNFFIFIFFIYNMAVMASLSRNLAELVKAFLLETTPPEVLIITFILATTYIARSEIQIIGRLGYHIYPIIIVSIIILIIFSLPSIDYTNALPVFQFDISKLPKAVLDSYFSFVGFEILLFAIPFAEDRNNNSKIVRTSISAIIIVTIIYLVVFFLTLSQYGLHSLQRQAFPTISLIKEIDLPGFFIENLDGVAMAIWTLVIFATMAPTYYSAGKILSNLFAVREHGFFIIPMIPIIYIFSLIPQNVLQIETILGTTINYLGIISVVILPTLIYLIGLFKVRRRADE</sequence>
<dbReference type="EMBL" id="VUNQ01000005">
    <property type="protein sequence ID" value="MSU00598.1"/>
    <property type="molecule type" value="Genomic_DNA"/>
</dbReference>
<feature type="transmembrane region" description="Helical" evidence="8">
    <location>
        <begin position="116"/>
        <end position="134"/>
    </location>
</feature>
<reference evidence="9 10" key="1">
    <citation type="submission" date="2019-09" db="EMBL/GenBank/DDBJ databases">
        <title>In-depth cultivation of the pig gut microbiome towards novel bacterial diversity and tailored functional studies.</title>
        <authorList>
            <person name="Wylensek D."/>
            <person name="Hitch T.C.A."/>
            <person name="Clavel T."/>
        </authorList>
    </citation>
    <scope>NUCLEOTIDE SEQUENCE [LARGE SCALE GENOMIC DNA]</scope>
    <source>
        <strain evidence="9 10">WCA3-693-APC-4?</strain>
    </source>
</reference>
<comment type="subcellular location">
    <subcellularLocation>
        <location evidence="1">Membrane</location>
        <topology evidence="1">Multi-pass membrane protein</topology>
    </subcellularLocation>
</comment>
<feature type="transmembrane region" description="Helical" evidence="8">
    <location>
        <begin position="187"/>
        <end position="207"/>
    </location>
</feature>
<keyword evidence="6 8" id="KW-1133">Transmembrane helix</keyword>
<dbReference type="GO" id="GO:0009847">
    <property type="term" value="P:spore germination"/>
    <property type="evidence" value="ECO:0007669"/>
    <property type="project" value="InterPro"/>
</dbReference>
<feature type="transmembrane region" description="Helical" evidence="8">
    <location>
        <begin position="40"/>
        <end position="58"/>
    </location>
</feature>
<evidence type="ECO:0000313" key="9">
    <source>
        <dbReference type="EMBL" id="MSU00598.1"/>
    </source>
</evidence>
<dbReference type="InterPro" id="IPR004761">
    <property type="entry name" value="Spore_GerAB"/>
</dbReference>
<evidence type="ECO:0000256" key="7">
    <source>
        <dbReference type="ARBA" id="ARBA00023136"/>
    </source>
</evidence>
<keyword evidence="3" id="KW-0813">Transport</keyword>
<dbReference type="RefSeq" id="WP_154439023.1">
    <property type="nucleotide sequence ID" value="NZ_VUNQ01000005.1"/>
</dbReference>
<evidence type="ECO:0000256" key="1">
    <source>
        <dbReference type="ARBA" id="ARBA00004141"/>
    </source>
</evidence>
<feature type="transmembrane region" description="Helical" evidence="8">
    <location>
        <begin position="273"/>
        <end position="294"/>
    </location>
</feature>
<name>A0A6N7XWE0_9FIRM</name>
<comment type="similarity">
    <text evidence="2">Belongs to the amino acid-polyamine-organocation (APC) superfamily. Spore germination protein (SGP) (TC 2.A.3.9) family.</text>
</comment>
<dbReference type="GO" id="GO:0016020">
    <property type="term" value="C:membrane"/>
    <property type="evidence" value="ECO:0007669"/>
    <property type="project" value="UniProtKB-SubCell"/>
</dbReference>
<protein>
    <submittedName>
        <fullName evidence="9">GerAB/ArcD/ProY family transporter</fullName>
    </submittedName>
</protein>
<feature type="transmembrane region" description="Helical" evidence="8">
    <location>
        <begin position="146"/>
        <end position="167"/>
    </location>
</feature>
<proteinExistence type="inferred from homology"/>
<keyword evidence="4" id="KW-0309">Germination</keyword>
<dbReference type="PANTHER" id="PTHR34975:SF2">
    <property type="entry name" value="SPORE GERMINATION PROTEIN A2"/>
    <property type="match status" value="1"/>
</dbReference>
<organism evidence="9 10">
    <name type="scientific">Tissierella pigra</name>
    <dbReference type="NCBI Taxonomy" id="2607614"/>
    <lineage>
        <taxon>Bacteria</taxon>
        <taxon>Bacillati</taxon>
        <taxon>Bacillota</taxon>
        <taxon>Tissierellia</taxon>
        <taxon>Tissierellales</taxon>
        <taxon>Tissierellaceae</taxon>
        <taxon>Tissierella</taxon>
    </lineage>
</organism>
<accession>A0A6N7XWE0</accession>
<evidence type="ECO:0000256" key="8">
    <source>
        <dbReference type="SAM" id="Phobius"/>
    </source>
</evidence>
<evidence type="ECO:0000256" key="3">
    <source>
        <dbReference type="ARBA" id="ARBA00022448"/>
    </source>
</evidence>
<feature type="transmembrane region" description="Helical" evidence="8">
    <location>
        <begin position="219"/>
        <end position="239"/>
    </location>
</feature>
<evidence type="ECO:0000256" key="6">
    <source>
        <dbReference type="ARBA" id="ARBA00022989"/>
    </source>
</evidence>
<keyword evidence="7 8" id="KW-0472">Membrane</keyword>
<evidence type="ECO:0000256" key="4">
    <source>
        <dbReference type="ARBA" id="ARBA00022544"/>
    </source>
</evidence>
<dbReference type="Gene3D" id="1.20.1740.10">
    <property type="entry name" value="Amino acid/polyamine transporter I"/>
    <property type="match status" value="1"/>
</dbReference>
<keyword evidence="10" id="KW-1185">Reference proteome</keyword>